<protein>
    <recommendedName>
        <fullName evidence="3">Transposase</fullName>
    </recommendedName>
</protein>
<dbReference type="Proteomes" id="UP000003374">
    <property type="component" value="Unassembled WGS sequence"/>
</dbReference>
<gene>
    <name evidence="1" type="ORF">NB231_01249</name>
</gene>
<reference evidence="1 2" key="1">
    <citation type="submission" date="2006-02" db="EMBL/GenBank/DDBJ databases">
        <authorList>
            <person name="Waterbury J."/>
            <person name="Ferriera S."/>
            <person name="Johnson J."/>
            <person name="Kravitz S."/>
            <person name="Halpern A."/>
            <person name="Remington K."/>
            <person name="Beeson K."/>
            <person name="Tran B."/>
            <person name="Rogers Y.-H."/>
            <person name="Friedman R."/>
            <person name="Venter J.C."/>
        </authorList>
    </citation>
    <scope>NUCLEOTIDE SEQUENCE [LARGE SCALE GENOMIC DNA]</scope>
    <source>
        <strain evidence="1 2">Nb-231</strain>
    </source>
</reference>
<dbReference type="STRING" id="314278.NB231_01249"/>
<dbReference type="EMBL" id="AAOF01000008">
    <property type="protein sequence ID" value="EAR21494.1"/>
    <property type="molecule type" value="Genomic_DNA"/>
</dbReference>
<keyword evidence="2" id="KW-1185">Reference proteome</keyword>
<evidence type="ECO:0000313" key="1">
    <source>
        <dbReference type="EMBL" id="EAR21494.1"/>
    </source>
</evidence>
<comment type="caution">
    <text evidence="1">The sequence shown here is derived from an EMBL/GenBank/DDBJ whole genome shotgun (WGS) entry which is preliminary data.</text>
</comment>
<organism evidence="1 2">
    <name type="scientific">Nitrococcus mobilis Nb-231</name>
    <dbReference type="NCBI Taxonomy" id="314278"/>
    <lineage>
        <taxon>Bacteria</taxon>
        <taxon>Pseudomonadati</taxon>
        <taxon>Pseudomonadota</taxon>
        <taxon>Gammaproteobacteria</taxon>
        <taxon>Chromatiales</taxon>
        <taxon>Ectothiorhodospiraceae</taxon>
        <taxon>Nitrococcus</taxon>
    </lineage>
</organism>
<dbReference type="HOGENOM" id="CLU_055261_11_0_6"/>
<name>A4BS15_9GAMM</name>
<evidence type="ECO:0000313" key="2">
    <source>
        <dbReference type="Proteomes" id="UP000003374"/>
    </source>
</evidence>
<dbReference type="AlphaFoldDB" id="A4BS15"/>
<sequence>MVVADKPYDADAFLSNIERSGVTTVIPPRTNRRDQRCFDRHRYRDRNLVERFSVA</sequence>
<evidence type="ECO:0008006" key="3">
    <source>
        <dbReference type="Google" id="ProtNLM"/>
    </source>
</evidence>
<dbReference type="eggNOG" id="COG3293">
    <property type="taxonomic scope" value="Bacteria"/>
</dbReference>
<accession>A4BS15</accession>
<proteinExistence type="predicted"/>